<dbReference type="PROSITE" id="PS51257">
    <property type="entry name" value="PROKAR_LIPOPROTEIN"/>
    <property type="match status" value="1"/>
</dbReference>
<dbReference type="Proteomes" id="UP000524246">
    <property type="component" value="Unassembled WGS sequence"/>
</dbReference>
<evidence type="ECO:0008006" key="3">
    <source>
        <dbReference type="Google" id="ProtNLM"/>
    </source>
</evidence>
<dbReference type="EMBL" id="JAAZON010000115">
    <property type="protein sequence ID" value="NMC62107.1"/>
    <property type="molecule type" value="Genomic_DNA"/>
</dbReference>
<organism evidence="1 2">
    <name type="scientific">SAR324 cluster bacterium</name>
    <dbReference type="NCBI Taxonomy" id="2024889"/>
    <lineage>
        <taxon>Bacteria</taxon>
        <taxon>Deltaproteobacteria</taxon>
        <taxon>SAR324 cluster</taxon>
    </lineage>
</organism>
<name>A0A7X9FQ31_9DELT</name>
<protein>
    <recommendedName>
        <fullName evidence="3">Lipoprotein</fullName>
    </recommendedName>
</protein>
<gene>
    <name evidence="1" type="ORF">GYA55_02965</name>
</gene>
<sequence>MRKINLLISFAFLCIFLVSCSLNSSTVPRYGTNTGNFVGDSGDASGILSINSLLILPLAFDANTREQSRNARIFYDALVNAFKSDLDMEISTDQRFLNDFNGENPGACLNFAKAKGPSYGSDAVLCTTLHQFKERRGSSLGSENPAELSFSMQILRISDGRSIWMGDFVFKDKALNENLLNLDTRISKRGEDAGWQSARIMIERGFHEASADFARRRLEKFAPGKF</sequence>
<dbReference type="AlphaFoldDB" id="A0A7X9FQ31"/>
<comment type="caution">
    <text evidence="1">The sequence shown here is derived from an EMBL/GenBank/DDBJ whole genome shotgun (WGS) entry which is preliminary data.</text>
</comment>
<reference evidence="1 2" key="1">
    <citation type="journal article" date="2020" name="Biotechnol. Biofuels">
        <title>New insights from the biogas microbiome by comprehensive genome-resolved metagenomics of nearly 1600 species originating from multiple anaerobic digesters.</title>
        <authorList>
            <person name="Campanaro S."/>
            <person name="Treu L."/>
            <person name="Rodriguez-R L.M."/>
            <person name="Kovalovszki A."/>
            <person name="Ziels R.M."/>
            <person name="Maus I."/>
            <person name="Zhu X."/>
            <person name="Kougias P.G."/>
            <person name="Basile A."/>
            <person name="Luo G."/>
            <person name="Schluter A."/>
            <person name="Konstantinidis K.T."/>
            <person name="Angelidaki I."/>
        </authorList>
    </citation>
    <scope>NUCLEOTIDE SEQUENCE [LARGE SCALE GENOMIC DNA]</scope>
    <source>
        <strain evidence="1">AS27yjCOA_65</strain>
    </source>
</reference>
<dbReference type="Gene3D" id="3.40.50.10610">
    <property type="entry name" value="ABC-type transport auxiliary lipoprotein component"/>
    <property type="match status" value="1"/>
</dbReference>
<evidence type="ECO:0000313" key="2">
    <source>
        <dbReference type="Proteomes" id="UP000524246"/>
    </source>
</evidence>
<evidence type="ECO:0000313" key="1">
    <source>
        <dbReference type="EMBL" id="NMC62107.1"/>
    </source>
</evidence>
<proteinExistence type="predicted"/>
<accession>A0A7X9FQ31</accession>